<evidence type="ECO:0000313" key="3">
    <source>
        <dbReference type="EMBL" id="CAH9093412.1"/>
    </source>
</evidence>
<gene>
    <name evidence="3" type="ORF">CEURO_LOCUS12351</name>
</gene>
<feature type="region of interest" description="Disordered" evidence="2">
    <location>
        <begin position="46"/>
        <end position="202"/>
    </location>
</feature>
<feature type="compositionally biased region" description="Pro residues" evidence="2">
    <location>
        <begin position="148"/>
        <end position="157"/>
    </location>
</feature>
<dbReference type="PANTHER" id="PTHR48125">
    <property type="entry name" value="LP07818P1"/>
    <property type="match status" value="1"/>
</dbReference>
<evidence type="ECO:0000313" key="4">
    <source>
        <dbReference type="Proteomes" id="UP001152484"/>
    </source>
</evidence>
<dbReference type="PANTHER" id="PTHR48125:SF12">
    <property type="entry name" value="AT HOOK TRANSCRIPTION FACTOR FAMILY-RELATED"/>
    <property type="match status" value="1"/>
</dbReference>
<organism evidence="3 4">
    <name type="scientific">Cuscuta europaea</name>
    <name type="common">European dodder</name>
    <dbReference type="NCBI Taxonomy" id="41803"/>
    <lineage>
        <taxon>Eukaryota</taxon>
        <taxon>Viridiplantae</taxon>
        <taxon>Streptophyta</taxon>
        <taxon>Embryophyta</taxon>
        <taxon>Tracheophyta</taxon>
        <taxon>Spermatophyta</taxon>
        <taxon>Magnoliopsida</taxon>
        <taxon>eudicotyledons</taxon>
        <taxon>Gunneridae</taxon>
        <taxon>Pentapetalae</taxon>
        <taxon>asterids</taxon>
        <taxon>lamiids</taxon>
        <taxon>Solanales</taxon>
        <taxon>Convolvulaceae</taxon>
        <taxon>Cuscuteae</taxon>
        <taxon>Cuscuta</taxon>
        <taxon>Cuscuta subgen. Cuscuta</taxon>
    </lineage>
</organism>
<sequence length="673" mass="75245">MATDSVQPNFNPGEPSVPKTEGQAMMEHIKEWRSSLLKDNIIEVISPTPSVNIPTEPHIPSPPTSTETPPPENPQPKSPEQKTPTPPHSPKQKIASPCRAIVPFRNRSPSPPPSPPQQNASPIQSSPQHQNPSPQQISSSSSESEHQTPPPESPPPHQLAEKLKPVWFLRDSDPTTVSPISAPQGHSRHSTAPNPSFRKKKKVTRNTIPIYSSYEDSSDMDGFMVSKSYQATSKRQKTPPLTQLEHELRVQSLSSVQEHHPLPKGRGLEMPPADGQQNNIPFNKFVESAEDFGGQILQGMDKLIEINDKHYGHLAHVNDNLNSGMQFISDRFENLTGTLNNFIASSSARTDVLSTEVVGIHKTLSIFQQTLLDQGQAINTISEHLEALKKSDARTERQLTSIEEMCRAHQEQAQALLSIDRDRYQKMVLLEANNKDIFSAIQKQQGLIEGLTSVTQTLPEAFEQIASTQASEFQKISPMIEDMHDAKRGEEDPQQTRPRSHRTPTREPSSAEPTVDPAPYFEAALQKKRAAGIPRPPSPVKKGIKKKKVFNFTEWRLGGSQRIDRAQFEDMKAKMTPTQQQHLYSDKDGVVRVRYGGSLEEAEEWYKKNIVPGKTIHEGVLSYLDCKLSPIWASYQSSGNLSKIRAEINEELLRLQRLEEEALQAANLENVRL</sequence>
<keyword evidence="1" id="KW-0175">Coiled coil</keyword>
<dbReference type="Proteomes" id="UP001152484">
    <property type="component" value="Unassembled WGS sequence"/>
</dbReference>
<feature type="region of interest" description="Disordered" evidence="2">
    <location>
        <begin position="486"/>
        <end position="518"/>
    </location>
</feature>
<name>A0A9P0Z8F0_CUSEU</name>
<comment type="caution">
    <text evidence="3">The sequence shown here is derived from an EMBL/GenBank/DDBJ whole genome shotgun (WGS) entry which is preliminary data.</text>
</comment>
<accession>A0A9P0Z8F0</accession>
<feature type="coiled-coil region" evidence="1">
    <location>
        <begin position="641"/>
        <end position="668"/>
    </location>
</feature>
<keyword evidence="4" id="KW-1185">Reference proteome</keyword>
<dbReference type="AlphaFoldDB" id="A0A9P0Z8F0"/>
<reference evidence="3" key="1">
    <citation type="submission" date="2022-07" db="EMBL/GenBank/DDBJ databases">
        <authorList>
            <person name="Macas J."/>
            <person name="Novak P."/>
            <person name="Neumann P."/>
        </authorList>
    </citation>
    <scope>NUCLEOTIDE SEQUENCE</scope>
</reference>
<proteinExistence type="predicted"/>
<feature type="region of interest" description="Disordered" evidence="2">
    <location>
        <begin position="1"/>
        <end position="24"/>
    </location>
</feature>
<evidence type="ECO:0000256" key="2">
    <source>
        <dbReference type="SAM" id="MobiDB-lite"/>
    </source>
</evidence>
<feature type="compositionally biased region" description="Pro residues" evidence="2">
    <location>
        <begin position="57"/>
        <end position="77"/>
    </location>
</feature>
<feature type="compositionally biased region" description="Low complexity" evidence="2">
    <location>
        <begin position="117"/>
        <end position="142"/>
    </location>
</feature>
<dbReference type="PRINTS" id="PR01217">
    <property type="entry name" value="PRICHEXTENSN"/>
</dbReference>
<feature type="compositionally biased region" description="Polar residues" evidence="2">
    <location>
        <begin position="1"/>
        <end position="10"/>
    </location>
</feature>
<dbReference type="EMBL" id="CAMAPE010000030">
    <property type="protein sequence ID" value="CAH9093412.1"/>
    <property type="molecule type" value="Genomic_DNA"/>
</dbReference>
<evidence type="ECO:0000256" key="1">
    <source>
        <dbReference type="SAM" id="Coils"/>
    </source>
</evidence>
<protein>
    <submittedName>
        <fullName evidence="3">Uncharacterized protein</fullName>
    </submittedName>
</protein>